<feature type="compositionally biased region" description="Polar residues" evidence="1">
    <location>
        <begin position="275"/>
        <end position="284"/>
    </location>
</feature>
<keyword evidence="4" id="KW-1185">Reference proteome</keyword>
<organism evidence="3 4">
    <name type="scientific">Ectopseudomonas chengduensis</name>
    <dbReference type="NCBI Taxonomy" id="489632"/>
    <lineage>
        <taxon>Bacteria</taxon>
        <taxon>Pseudomonadati</taxon>
        <taxon>Pseudomonadota</taxon>
        <taxon>Gammaproteobacteria</taxon>
        <taxon>Pseudomonadales</taxon>
        <taxon>Pseudomonadaceae</taxon>
        <taxon>Ectopseudomonas</taxon>
    </lineage>
</organism>
<name>A0A1G6Q322_9GAMM</name>
<dbReference type="InterPro" id="IPR003115">
    <property type="entry name" value="ParB_N"/>
</dbReference>
<gene>
    <name evidence="3" type="ORF">SAMN05216576_107234</name>
</gene>
<proteinExistence type="predicted"/>
<protein>
    <submittedName>
        <fullName evidence="3">ParB/RepB/Spo0J family partition protein</fullName>
    </submittedName>
</protein>
<evidence type="ECO:0000313" key="3">
    <source>
        <dbReference type="EMBL" id="SDC86852.1"/>
    </source>
</evidence>
<dbReference type="SMART" id="SM00470">
    <property type="entry name" value="ParB"/>
    <property type="match status" value="1"/>
</dbReference>
<sequence length="371" mass="41032">MSARKIIGGGLGLDSQATVAAQALSQMENKALRRYEAQADLSKVYPSPENPRWVTLKMAGVTRERLEEFKIQPKEAVERWRLRQEAYLKELLDQGKISEHGVWSELFSLSNSVYKNGIDQPITAQPTGEIITGERRWSAAFMAGRTHDQVIFQLVPEDRVHLMRLIENLQRSGLNVAEITLSLRKVLSTCGALKGELGPDNREISVDLMMGVFGCGRTQATYYRALCCLAEDDPLLEQITNNGFTSLRTAYEAASARLRELMNTPPASPAAAPQETGQQSSNINGGAKTPRPPMPQVKLRLPGTEGGTRLLSALSKIEGIPSEVSESLERVRKTWHGAPDRARKKLLATALEQILEALDKIDESEEEEARA</sequence>
<dbReference type="Proteomes" id="UP000199467">
    <property type="component" value="Unassembled WGS sequence"/>
</dbReference>
<dbReference type="GO" id="GO:0007059">
    <property type="term" value="P:chromosome segregation"/>
    <property type="evidence" value="ECO:0007669"/>
    <property type="project" value="TreeGrafter"/>
</dbReference>
<dbReference type="GeneID" id="57608979"/>
<dbReference type="InterPro" id="IPR036086">
    <property type="entry name" value="ParB/Sulfiredoxin_sf"/>
</dbReference>
<dbReference type="Pfam" id="PF02195">
    <property type="entry name" value="ParB_N"/>
    <property type="match status" value="1"/>
</dbReference>
<accession>A0A1G6Q322</accession>
<dbReference type="Gene3D" id="3.90.1530.10">
    <property type="entry name" value="Conserved hypothetical protein from pyrococcus furiosus pfu- 392566-001, ParB domain"/>
    <property type="match status" value="1"/>
</dbReference>
<reference evidence="4" key="1">
    <citation type="submission" date="2016-10" db="EMBL/GenBank/DDBJ databases">
        <authorList>
            <person name="Varghese N."/>
            <person name="Submissions S."/>
        </authorList>
    </citation>
    <scope>NUCLEOTIDE SEQUENCE [LARGE SCALE GENOMIC DNA]</scope>
    <source>
        <strain evidence="4">DSM 26382</strain>
    </source>
</reference>
<dbReference type="PANTHER" id="PTHR33375:SF1">
    <property type="entry name" value="CHROMOSOME-PARTITIONING PROTEIN PARB-RELATED"/>
    <property type="match status" value="1"/>
</dbReference>
<evidence type="ECO:0000259" key="2">
    <source>
        <dbReference type="SMART" id="SM00470"/>
    </source>
</evidence>
<dbReference type="GO" id="GO:0005694">
    <property type="term" value="C:chromosome"/>
    <property type="evidence" value="ECO:0007669"/>
    <property type="project" value="TreeGrafter"/>
</dbReference>
<dbReference type="InterPro" id="IPR050336">
    <property type="entry name" value="Chromosome_partition/occlusion"/>
</dbReference>
<dbReference type="RefSeq" id="WP_017362402.1">
    <property type="nucleotide sequence ID" value="NZ_FMZQ01000007.1"/>
</dbReference>
<evidence type="ECO:0000313" key="4">
    <source>
        <dbReference type="Proteomes" id="UP000199467"/>
    </source>
</evidence>
<feature type="domain" description="ParB-like N-terminal" evidence="2">
    <location>
        <begin position="86"/>
        <end position="169"/>
    </location>
</feature>
<dbReference type="SUPFAM" id="SSF110849">
    <property type="entry name" value="ParB/Sulfiredoxin"/>
    <property type="match status" value="1"/>
</dbReference>
<feature type="region of interest" description="Disordered" evidence="1">
    <location>
        <begin position="264"/>
        <end position="304"/>
    </location>
</feature>
<dbReference type="PANTHER" id="PTHR33375">
    <property type="entry name" value="CHROMOSOME-PARTITIONING PROTEIN PARB-RELATED"/>
    <property type="match status" value="1"/>
</dbReference>
<dbReference type="EMBL" id="FMZQ01000007">
    <property type="protein sequence ID" value="SDC86852.1"/>
    <property type="molecule type" value="Genomic_DNA"/>
</dbReference>
<evidence type="ECO:0000256" key="1">
    <source>
        <dbReference type="SAM" id="MobiDB-lite"/>
    </source>
</evidence>
<dbReference type="AlphaFoldDB" id="A0A1G6Q322"/>